<feature type="transmembrane region" description="Helical" evidence="1">
    <location>
        <begin position="88"/>
        <end position="104"/>
    </location>
</feature>
<organism evidence="2 3">
    <name type="scientific">Tetrahymena thermophila (strain SB210)</name>
    <dbReference type="NCBI Taxonomy" id="312017"/>
    <lineage>
        <taxon>Eukaryota</taxon>
        <taxon>Sar</taxon>
        <taxon>Alveolata</taxon>
        <taxon>Ciliophora</taxon>
        <taxon>Intramacronucleata</taxon>
        <taxon>Oligohymenophorea</taxon>
        <taxon>Hymenostomatida</taxon>
        <taxon>Tetrahymenina</taxon>
        <taxon>Tetrahymenidae</taxon>
        <taxon>Tetrahymena</taxon>
    </lineage>
</organism>
<feature type="transmembrane region" description="Helical" evidence="1">
    <location>
        <begin position="116"/>
        <end position="136"/>
    </location>
</feature>
<keyword evidence="1 2" id="KW-0812">Transmembrane</keyword>
<reference evidence="3" key="1">
    <citation type="journal article" date="2006" name="PLoS Biol.">
        <title>Macronuclear genome sequence of the ciliate Tetrahymena thermophila, a model eukaryote.</title>
        <authorList>
            <person name="Eisen J.A."/>
            <person name="Coyne R.S."/>
            <person name="Wu M."/>
            <person name="Wu D."/>
            <person name="Thiagarajan M."/>
            <person name="Wortman J.R."/>
            <person name="Badger J.H."/>
            <person name="Ren Q."/>
            <person name="Amedeo P."/>
            <person name="Jones K.M."/>
            <person name="Tallon L.J."/>
            <person name="Delcher A.L."/>
            <person name="Salzberg S.L."/>
            <person name="Silva J.C."/>
            <person name="Haas B.J."/>
            <person name="Majoros W.H."/>
            <person name="Farzad M."/>
            <person name="Carlton J.M."/>
            <person name="Smith R.K. Jr."/>
            <person name="Garg J."/>
            <person name="Pearlman R.E."/>
            <person name="Karrer K.M."/>
            <person name="Sun L."/>
            <person name="Manning G."/>
            <person name="Elde N.C."/>
            <person name="Turkewitz A.P."/>
            <person name="Asai D.J."/>
            <person name="Wilkes D.E."/>
            <person name="Wang Y."/>
            <person name="Cai H."/>
            <person name="Collins K."/>
            <person name="Stewart B.A."/>
            <person name="Lee S.R."/>
            <person name="Wilamowska K."/>
            <person name="Weinberg Z."/>
            <person name="Ruzzo W.L."/>
            <person name="Wloga D."/>
            <person name="Gaertig J."/>
            <person name="Frankel J."/>
            <person name="Tsao C.-C."/>
            <person name="Gorovsky M.A."/>
            <person name="Keeling P.J."/>
            <person name="Waller R.F."/>
            <person name="Patron N.J."/>
            <person name="Cherry J.M."/>
            <person name="Stover N.A."/>
            <person name="Krieger C.J."/>
            <person name="del Toro C."/>
            <person name="Ryder H.F."/>
            <person name="Williamson S.C."/>
            <person name="Barbeau R.A."/>
            <person name="Hamilton E.P."/>
            <person name="Orias E."/>
        </authorList>
    </citation>
    <scope>NUCLEOTIDE SEQUENCE [LARGE SCALE GENOMIC DNA]</scope>
    <source>
        <strain evidence="3">SB210</strain>
    </source>
</reference>
<protein>
    <submittedName>
        <fullName evidence="2">Transmembrane protein, putative</fullName>
    </submittedName>
</protein>
<evidence type="ECO:0000256" key="1">
    <source>
        <dbReference type="SAM" id="Phobius"/>
    </source>
</evidence>
<proteinExistence type="predicted"/>
<dbReference type="AlphaFoldDB" id="W7XED7"/>
<dbReference type="GeneID" id="24438905"/>
<dbReference type="Proteomes" id="UP000009168">
    <property type="component" value="Unassembled WGS sequence"/>
</dbReference>
<dbReference type="KEGG" id="tet:TTHERM_000426249"/>
<feature type="transmembrane region" description="Helical" evidence="1">
    <location>
        <begin position="12"/>
        <end position="30"/>
    </location>
</feature>
<keyword evidence="1" id="KW-1133">Transmembrane helix</keyword>
<accession>W7XED7</accession>
<evidence type="ECO:0000313" key="3">
    <source>
        <dbReference type="Proteomes" id="UP000009168"/>
    </source>
</evidence>
<evidence type="ECO:0000313" key="2">
    <source>
        <dbReference type="EMBL" id="EWS74968.1"/>
    </source>
</evidence>
<gene>
    <name evidence="2" type="ORF">TTHERM_000426249</name>
</gene>
<sequence length="162" mass="19569">MLCNQLIAQVQNTFIYYLYLQLFLQLFMLIPAFSQIYFIYFIIIKCLEIVIFPLSHQFICSTNNSTLINLFCFLCLLKLLNYFCNEFLFVHSFITLINIIYLNKKLQRSTLNHKKYTYTFQFYFISNILLLIFYIYLKLLKHSIFVLVSINLILLLIKQPNY</sequence>
<feature type="transmembrane region" description="Helical" evidence="1">
    <location>
        <begin position="36"/>
        <end position="54"/>
    </location>
</feature>
<dbReference type="RefSeq" id="XP_012652509.1">
    <property type="nucleotide sequence ID" value="XM_012797055.1"/>
</dbReference>
<name>W7XED7_TETTS</name>
<dbReference type="EMBL" id="GG662724">
    <property type="protein sequence ID" value="EWS74968.1"/>
    <property type="molecule type" value="Genomic_DNA"/>
</dbReference>
<keyword evidence="1" id="KW-0472">Membrane</keyword>
<feature type="transmembrane region" description="Helical" evidence="1">
    <location>
        <begin position="142"/>
        <end position="157"/>
    </location>
</feature>
<keyword evidence="3" id="KW-1185">Reference proteome</keyword>
<dbReference type="InParanoid" id="W7XED7"/>